<keyword evidence="9 11" id="KW-0326">Glycosidase</keyword>
<evidence type="ECO:0000259" key="14">
    <source>
        <dbReference type="PROSITE" id="PS51910"/>
    </source>
</evidence>
<dbReference type="SMART" id="SM00636">
    <property type="entry name" value="Glyco_18"/>
    <property type="match status" value="1"/>
</dbReference>
<evidence type="ECO:0000256" key="2">
    <source>
        <dbReference type="ARBA" id="ARBA00004613"/>
    </source>
</evidence>
<reference evidence="15 16" key="1">
    <citation type="submission" date="2024-02" db="EMBL/GenBank/DDBJ databases">
        <title>De novo assembly and annotation of 12 fungi associated with fruit tree decline syndrome in Ontario, Canada.</title>
        <authorList>
            <person name="Sulman M."/>
            <person name="Ellouze W."/>
            <person name="Ilyukhin E."/>
        </authorList>
    </citation>
    <scope>NUCLEOTIDE SEQUENCE [LARGE SCALE GENOMIC DNA]</scope>
    <source>
        <strain evidence="15 16">M169</strain>
    </source>
</reference>
<evidence type="ECO:0000256" key="12">
    <source>
        <dbReference type="SAM" id="MobiDB-lite"/>
    </source>
</evidence>
<dbReference type="Gene3D" id="3.10.50.10">
    <property type="match status" value="1"/>
</dbReference>
<evidence type="ECO:0000256" key="5">
    <source>
        <dbReference type="ARBA" id="ARBA00022525"/>
    </source>
</evidence>
<dbReference type="SUPFAM" id="SSF54556">
    <property type="entry name" value="Chitinase insertion domain"/>
    <property type="match status" value="1"/>
</dbReference>
<gene>
    <name evidence="15" type="primary">CHT4_1</name>
    <name evidence="15" type="ORF">SLS63_000966</name>
</gene>
<evidence type="ECO:0000256" key="10">
    <source>
        <dbReference type="ARBA" id="ARBA00023326"/>
    </source>
</evidence>
<dbReference type="InterPro" id="IPR029070">
    <property type="entry name" value="Chitinase_insertion_sf"/>
</dbReference>
<dbReference type="PROSITE" id="PS01095">
    <property type="entry name" value="GH18_1"/>
    <property type="match status" value="1"/>
</dbReference>
<protein>
    <recommendedName>
        <fullName evidence="4">chitinase</fullName>
        <ecNumber evidence="4">3.2.1.14</ecNumber>
    </recommendedName>
</protein>
<dbReference type="PANTHER" id="PTHR11177">
    <property type="entry name" value="CHITINASE"/>
    <property type="match status" value="1"/>
</dbReference>
<keyword evidence="5" id="KW-0964">Secreted</keyword>
<dbReference type="CDD" id="cd06548">
    <property type="entry name" value="GH18_chitinase"/>
    <property type="match status" value="1"/>
</dbReference>
<evidence type="ECO:0000256" key="6">
    <source>
        <dbReference type="ARBA" id="ARBA00022801"/>
    </source>
</evidence>
<comment type="subcellular location">
    <subcellularLocation>
        <location evidence="2">Secreted</location>
    </subcellularLocation>
</comment>
<evidence type="ECO:0000256" key="11">
    <source>
        <dbReference type="RuleBase" id="RU000489"/>
    </source>
</evidence>
<organism evidence="15 16">
    <name type="scientific">Diaporthe eres</name>
    <name type="common">Phomopsis oblonga</name>
    <dbReference type="NCBI Taxonomy" id="83184"/>
    <lineage>
        <taxon>Eukaryota</taxon>
        <taxon>Fungi</taxon>
        <taxon>Dikarya</taxon>
        <taxon>Ascomycota</taxon>
        <taxon>Pezizomycotina</taxon>
        <taxon>Sordariomycetes</taxon>
        <taxon>Sordariomycetidae</taxon>
        <taxon>Diaporthales</taxon>
        <taxon>Diaporthaceae</taxon>
        <taxon>Diaporthe</taxon>
        <taxon>Diaporthe eres species complex</taxon>
    </lineage>
</organism>
<name>A0ABR1PPR2_DIAER</name>
<dbReference type="EC" id="3.2.1.14" evidence="4"/>
<evidence type="ECO:0000313" key="15">
    <source>
        <dbReference type="EMBL" id="KAK7741412.1"/>
    </source>
</evidence>
<evidence type="ECO:0000256" key="13">
    <source>
        <dbReference type="SAM" id="SignalP"/>
    </source>
</evidence>
<keyword evidence="7" id="KW-0146">Chitin degradation</keyword>
<feature type="compositionally biased region" description="Low complexity" evidence="12">
    <location>
        <begin position="158"/>
        <end position="168"/>
    </location>
</feature>
<evidence type="ECO:0000256" key="1">
    <source>
        <dbReference type="ARBA" id="ARBA00000822"/>
    </source>
</evidence>
<keyword evidence="8" id="KW-0119">Carbohydrate metabolism</keyword>
<evidence type="ECO:0000256" key="4">
    <source>
        <dbReference type="ARBA" id="ARBA00012729"/>
    </source>
</evidence>
<comment type="catalytic activity">
    <reaction evidence="1">
        <text>Random endo-hydrolysis of N-acetyl-beta-D-glucosaminide (1-&gt;4)-beta-linkages in chitin and chitodextrins.</text>
        <dbReference type="EC" id="3.2.1.14"/>
    </reaction>
</comment>
<sequence length="607" mass="65097">MVAITPLSLILSILAGVLVEAIPQHQQRDEAICVDQTTITVTAPAVADPTPLPDANEQQAAGISGNGANAEVTVTRIVTVIRTIDGVPEQTSDNGVTETVTVTSTETSTVTVQPPPETKIADLTEETQESSSPEPAVPSPPIVHPHYGNTIQPVPYGNSSSPSSNSSSGLPPIPVLPKPSSAVGVEPYSEYALPVPSGYENSIYFTNWSVNVSLVPQKSFKLSPFRGIYGANYQPQSIPASKITRVYYAFASFGSDGRVTSSDPYADLQKHYSTDSWNDVGNNAYGCVKQLYLLKKQNRQLKVILSIGGWNDSPKFPAIAASATARETFARSAVKLVTDWGFDGIDLDWEYPEDAAQAADFVKLLAELRKQLSAWTAANARGYRLLLTVASSAGPDHYNVLDLREADRYLDSWNLMAYDYAGSWDTTAGHQANLFANAGNPGAAKYSTDKAVTDYVARGVPASKILLGLPTYGRAFESTDGLGKPFYGVGPGSATLQTPGLWLYKDLPRPGAGEQYDEIAGASWSYDPAARELISYDNVRSARVKASYLKGKGLAGSFFWEASGDKQGAQSLVGTLAEELGRLNGQRNLLSYPTSQYDNIRNGLPDA</sequence>
<dbReference type="InterPro" id="IPR011583">
    <property type="entry name" value="Chitinase_II/V-like_cat"/>
</dbReference>
<accession>A0ABR1PPR2</accession>
<dbReference type="PROSITE" id="PS51910">
    <property type="entry name" value="GH18_2"/>
    <property type="match status" value="1"/>
</dbReference>
<dbReference type="Gene3D" id="3.20.20.80">
    <property type="entry name" value="Glycosidases"/>
    <property type="match status" value="1"/>
</dbReference>
<evidence type="ECO:0000313" key="16">
    <source>
        <dbReference type="Proteomes" id="UP001430848"/>
    </source>
</evidence>
<evidence type="ECO:0000256" key="7">
    <source>
        <dbReference type="ARBA" id="ARBA00023024"/>
    </source>
</evidence>
<keyword evidence="13" id="KW-0732">Signal</keyword>
<dbReference type="InterPro" id="IPR001579">
    <property type="entry name" value="Glyco_hydro_18_chit_AS"/>
</dbReference>
<dbReference type="Pfam" id="PF00704">
    <property type="entry name" value="Glyco_hydro_18"/>
    <property type="match status" value="1"/>
</dbReference>
<evidence type="ECO:0000256" key="8">
    <source>
        <dbReference type="ARBA" id="ARBA00023277"/>
    </source>
</evidence>
<feature type="domain" description="GH18" evidence="14">
    <location>
        <begin position="199"/>
        <end position="583"/>
    </location>
</feature>
<dbReference type="InterPro" id="IPR050314">
    <property type="entry name" value="Glycosyl_Hydrlase_18"/>
</dbReference>
<keyword evidence="16" id="KW-1185">Reference proteome</keyword>
<feature type="chain" id="PRO_5046223359" description="chitinase" evidence="13">
    <location>
        <begin position="22"/>
        <end position="607"/>
    </location>
</feature>
<dbReference type="Proteomes" id="UP001430848">
    <property type="component" value="Unassembled WGS sequence"/>
</dbReference>
<dbReference type="EMBL" id="JAKNSF020000002">
    <property type="protein sequence ID" value="KAK7741412.1"/>
    <property type="molecule type" value="Genomic_DNA"/>
</dbReference>
<evidence type="ECO:0000256" key="3">
    <source>
        <dbReference type="ARBA" id="ARBA00008682"/>
    </source>
</evidence>
<keyword evidence="10" id="KW-0624">Polysaccharide degradation</keyword>
<proteinExistence type="inferred from homology"/>
<feature type="region of interest" description="Disordered" evidence="12">
    <location>
        <begin position="124"/>
        <end position="173"/>
    </location>
</feature>
<keyword evidence="6 11" id="KW-0378">Hydrolase</keyword>
<comment type="similarity">
    <text evidence="3">Belongs to the glycosyl hydrolase 18 family. Chitinase class V subfamily.</text>
</comment>
<dbReference type="InterPro" id="IPR001223">
    <property type="entry name" value="Glyco_hydro18_cat"/>
</dbReference>
<comment type="caution">
    <text evidence="15">The sequence shown here is derived from an EMBL/GenBank/DDBJ whole genome shotgun (WGS) entry which is preliminary data.</text>
</comment>
<dbReference type="PANTHER" id="PTHR11177:SF384">
    <property type="entry name" value="CHITINASE"/>
    <property type="match status" value="1"/>
</dbReference>
<feature type="signal peptide" evidence="13">
    <location>
        <begin position="1"/>
        <end position="21"/>
    </location>
</feature>
<evidence type="ECO:0000256" key="9">
    <source>
        <dbReference type="ARBA" id="ARBA00023295"/>
    </source>
</evidence>
<dbReference type="InterPro" id="IPR017853">
    <property type="entry name" value="GH"/>
</dbReference>
<dbReference type="SUPFAM" id="SSF51445">
    <property type="entry name" value="(Trans)glycosidases"/>
    <property type="match status" value="1"/>
</dbReference>